<dbReference type="EMBL" id="HG735910">
    <property type="protein sequence ID" value="CDJ36402.1"/>
    <property type="molecule type" value="Genomic_DNA"/>
</dbReference>
<reference evidence="5" key="1">
    <citation type="submission" date="2013-10" db="EMBL/GenBank/DDBJ databases">
        <title>Genomic analysis of the causative agents of coccidiosis in chickens.</title>
        <authorList>
            <person name="Reid A.J."/>
            <person name="Blake D."/>
            <person name="Billington K."/>
            <person name="Browne H."/>
            <person name="Dunn M."/>
            <person name="Hung S."/>
            <person name="Kawahara F."/>
            <person name="Miranda-Saavedra D."/>
            <person name="Mourier T."/>
            <person name="Nagra H."/>
            <person name="Otto T.D."/>
            <person name="Rawlings N."/>
            <person name="Sanchez A."/>
            <person name="Sanders M."/>
            <person name="Subramaniam C."/>
            <person name="Tay Y."/>
            <person name="Dear P."/>
            <person name="Doerig C."/>
            <person name="Gruber A."/>
            <person name="Parkinson J."/>
            <person name="Shirley M."/>
            <person name="Wan K.L."/>
            <person name="Berriman M."/>
            <person name="Tomley F."/>
            <person name="Pain A."/>
        </authorList>
    </citation>
    <scope>NUCLEOTIDE SEQUENCE [LARGE SCALE GENOMIC DNA]</scope>
    <source>
        <strain evidence="5">Houghton</strain>
    </source>
</reference>
<dbReference type="PANTHER" id="PTHR12442:SF5">
    <property type="entry name" value="DYNEIN AXONEMAL INTERMEDIATE CHAIN 3"/>
    <property type="match status" value="1"/>
</dbReference>
<dbReference type="Gene3D" id="2.130.10.10">
    <property type="entry name" value="YVTN repeat-like/Quinoprotein amine dehydrogenase"/>
    <property type="match status" value="1"/>
</dbReference>
<dbReference type="AlphaFoldDB" id="U6KJH9"/>
<reference evidence="5" key="2">
    <citation type="submission" date="2013-10" db="EMBL/GenBank/DDBJ databases">
        <authorList>
            <person name="Aslett M."/>
        </authorList>
    </citation>
    <scope>NUCLEOTIDE SEQUENCE [LARGE SCALE GENOMIC DNA]</scope>
    <source>
        <strain evidence="5">Houghton</strain>
    </source>
</reference>
<dbReference type="GO" id="GO:0036159">
    <property type="term" value="P:inner dynein arm assembly"/>
    <property type="evidence" value="ECO:0007669"/>
    <property type="project" value="TreeGrafter"/>
</dbReference>
<keyword evidence="2" id="KW-0853">WD repeat</keyword>
<feature type="region of interest" description="Disordered" evidence="4">
    <location>
        <begin position="70"/>
        <end position="103"/>
    </location>
</feature>
<keyword evidence="6" id="KW-1185">Reference proteome</keyword>
<gene>
    <name evidence="5" type="ORF">EMH_0083420</name>
</gene>
<evidence type="ECO:0000256" key="3">
    <source>
        <dbReference type="ARBA" id="ARBA00022737"/>
    </source>
</evidence>
<feature type="compositionally biased region" description="Acidic residues" evidence="4">
    <location>
        <begin position="181"/>
        <end position="194"/>
    </location>
</feature>
<keyword evidence="3" id="KW-0677">Repeat</keyword>
<organism evidence="5 6">
    <name type="scientific">Eimeria mitis</name>
    <dbReference type="NCBI Taxonomy" id="44415"/>
    <lineage>
        <taxon>Eukaryota</taxon>
        <taxon>Sar</taxon>
        <taxon>Alveolata</taxon>
        <taxon>Apicomplexa</taxon>
        <taxon>Conoidasida</taxon>
        <taxon>Coccidia</taxon>
        <taxon>Eucoccidiorida</taxon>
        <taxon>Eimeriorina</taxon>
        <taxon>Eimeriidae</taxon>
        <taxon>Eimeria</taxon>
    </lineage>
</organism>
<evidence type="ECO:0008006" key="7">
    <source>
        <dbReference type="Google" id="ProtNLM"/>
    </source>
</evidence>
<feature type="compositionally biased region" description="Basic and acidic residues" evidence="4">
    <location>
        <begin position="232"/>
        <end position="243"/>
    </location>
</feature>
<dbReference type="PANTHER" id="PTHR12442">
    <property type="entry name" value="DYNEIN INTERMEDIATE CHAIN"/>
    <property type="match status" value="1"/>
</dbReference>
<dbReference type="InterPro" id="IPR050687">
    <property type="entry name" value="Dynein_IC"/>
</dbReference>
<name>U6KJH9_9EIME</name>
<evidence type="ECO:0000313" key="5">
    <source>
        <dbReference type="EMBL" id="CDJ36402.1"/>
    </source>
</evidence>
<dbReference type="GO" id="GO:0045504">
    <property type="term" value="F:dynein heavy chain binding"/>
    <property type="evidence" value="ECO:0007669"/>
    <property type="project" value="TreeGrafter"/>
</dbReference>
<dbReference type="SUPFAM" id="SSF50978">
    <property type="entry name" value="WD40 repeat-like"/>
    <property type="match status" value="1"/>
</dbReference>
<dbReference type="GeneID" id="60404375"/>
<dbReference type="Proteomes" id="UP000030744">
    <property type="component" value="Unassembled WGS sequence"/>
</dbReference>
<evidence type="ECO:0000256" key="2">
    <source>
        <dbReference type="ARBA" id="ARBA00022574"/>
    </source>
</evidence>
<dbReference type="OrthoDB" id="366230at2759"/>
<proteinExistence type="predicted"/>
<feature type="compositionally biased region" description="Basic and acidic residues" evidence="4">
    <location>
        <begin position="171"/>
        <end position="180"/>
    </location>
</feature>
<evidence type="ECO:0000256" key="1">
    <source>
        <dbReference type="ARBA" id="ARBA00022490"/>
    </source>
</evidence>
<dbReference type="InterPro" id="IPR015943">
    <property type="entry name" value="WD40/YVTN_repeat-like_dom_sf"/>
</dbReference>
<sequence>MKGAGGLLRIWPPASYSCGLWSPSRPGVLFLGRIDGNLEVWDIRDQLQKPTTTSAVSATQLTSLAFPQLKQEKQQKQHQHPAGYSRSKSRKLTRQPQVADAMAISSEPSPALAYLAVGDATGALRVLKLFPSLTNPNPDELSHISAMLLKDDGRVEYLNEREAVLKKAAEEKNKRQAIERESEEIEVPPEEDKESNELQAIEAEYKAMEAAFLKELQQRATEENATQPSASADEKEKKTSLAR</sequence>
<protein>
    <recommendedName>
        <fullName evidence="7">Dynein intermediate chain</fullName>
    </recommendedName>
</protein>
<keyword evidence="1" id="KW-0963">Cytoplasm</keyword>
<evidence type="ECO:0000256" key="4">
    <source>
        <dbReference type="SAM" id="MobiDB-lite"/>
    </source>
</evidence>
<dbReference type="InterPro" id="IPR036322">
    <property type="entry name" value="WD40_repeat_dom_sf"/>
</dbReference>
<feature type="region of interest" description="Disordered" evidence="4">
    <location>
        <begin position="171"/>
        <end position="196"/>
    </location>
</feature>
<dbReference type="GO" id="GO:0060294">
    <property type="term" value="P:cilium movement involved in cell motility"/>
    <property type="evidence" value="ECO:0007669"/>
    <property type="project" value="TreeGrafter"/>
</dbReference>
<dbReference type="GO" id="GO:0036156">
    <property type="term" value="C:inner dynein arm"/>
    <property type="evidence" value="ECO:0007669"/>
    <property type="project" value="TreeGrafter"/>
</dbReference>
<feature type="region of interest" description="Disordered" evidence="4">
    <location>
        <begin position="216"/>
        <end position="243"/>
    </location>
</feature>
<dbReference type="GO" id="GO:0045503">
    <property type="term" value="F:dynein light chain binding"/>
    <property type="evidence" value="ECO:0007669"/>
    <property type="project" value="TreeGrafter"/>
</dbReference>
<evidence type="ECO:0000313" key="6">
    <source>
        <dbReference type="Proteomes" id="UP000030744"/>
    </source>
</evidence>
<accession>U6KJH9</accession>
<dbReference type="RefSeq" id="XP_037878690.1">
    <property type="nucleotide sequence ID" value="XM_038022836.1"/>
</dbReference>
<dbReference type="VEuPathDB" id="ToxoDB:EMH_0083420"/>